<dbReference type="HAMAP" id="MF_00692">
    <property type="entry name" value="SelO"/>
    <property type="match status" value="1"/>
</dbReference>
<comment type="cofactor">
    <cofactor evidence="1">
        <name>Mg(2+)</name>
        <dbReference type="ChEBI" id="CHEBI:18420"/>
    </cofactor>
</comment>
<evidence type="ECO:0000256" key="10">
    <source>
        <dbReference type="SAM" id="MobiDB-lite"/>
    </source>
</evidence>
<evidence type="ECO:0000256" key="11">
    <source>
        <dbReference type="SAM" id="Phobius"/>
    </source>
</evidence>
<keyword evidence="11" id="KW-1133">Transmembrane helix</keyword>
<dbReference type="GO" id="GO:0005524">
    <property type="term" value="F:ATP binding"/>
    <property type="evidence" value="ECO:0007669"/>
    <property type="project" value="UniProtKB-KW"/>
</dbReference>
<evidence type="ECO:0000256" key="8">
    <source>
        <dbReference type="ARBA" id="ARBA00022842"/>
    </source>
</evidence>
<dbReference type="EMBL" id="FN649086">
    <property type="protein sequence ID" value="CBJ27840.1"/>
    <property type="molecule type" value="Genomic_DNA"/>
</dbReference>
<keyword evidence="7" id="KW-0067">ATP-binding</keyword>
<keyword evidence="5" id="KW-0479">Metal-binding</keyword>
<feature type="compositionally biased region" description="Basic and acidic residues" evidence="10">
    <location>
        <begin position="728"/>
        <end position="738"/>
    </location>
</feature>
<dbReference type="STRING" id="2880.D7G7V9"/>
<feature type="transmembrane region" description="Helical" evidence="11">
    <location>
        <begin position="27"/>
        <end position="48"/>
    </location>
</feature>
<gene>
    <name evidence="12" type="ORF">Esi_0085_0106</name>
</gene>
<evidence type="ECO:0000256" key="6">
    <source>
        <dbReference type="ARBA" id="ARBA00022741"/>
    </source>
</evidence>
<feature type="region of interest" description="Disordered" evidence="10">
    <location>
        <begin position="728"/>
        <end position="750"/>
    </location>
</feature>
<dbReference type="InParanoid" id="D7G7V9"/>
<dbReference type="AlphaFoldDB" id="D7G7V9"/>
<keyword evidence="13" id="KW-1185">Reference proteome</keyword>
<dbReference type="EMBL" id="FN649741">
    <property type="protein sequence ID" value="CBJ27840.1"/>
    <property type="molecule type" value="Genomic_DNA"/>
</dbReference>
<sequence length="750" mass="80804">MEKIGLARCGLYRRTPSGRRFRFGRSLVWVAFAGLTRAFVHTSVPLLLRPRSDPGCFARVSSHSGDENFASLEGRWPWVCERPGRCADLPAEEVFTGFDGLFDDDTDQDASGTSESYSKVSREVRNACYAFVSLDSAPDPKVVILSKTAAALTGIPLEFVGATRRENQGAEGAFPPCQLKQVALALTGTVGLEGAQPFSSSYGGHQFGNWAGQLGDGRVATLGEILSDGQSEIGRVAGKEHVAGKNLGGLVEIQLKGIGQTPFSRGGDGKAVLGACLREFLFSEAFLGLGLPAAVAVSVCSSGESATIRDSDPKNGGTFKRARGAVLCRTAPSFLRFGSFELPARRGDVTLVRKLADYCLRHLSPHFESSLLAHATGSGDERTREFLTSGKDLGIGRNEEDGQAQGNGKESNQEMGARNDYVELLVAIVQATARMVAGWQAMGFCHGVLNTDNFTLLGLGLDFGPCSFMEAYDPTWSPNEGDSALRYAFRNQPDVSAWNCERLAEAFSPIVGVSGVAEANAAFSPAFDAAYTVHLQKKLGLSGMDLGSGWIHPRRSGDAPAGEMQEKLPPDAQFVLSFFDLMAACRTDFTETWRALLDVPALSVARKARRNLTTEHLEATGVEDDICNDDEETLRPLSSVLNAAGASSTARKQWATWIRDYSSRIDSQGIGNGHPEGGEEGRKERLAIMRSSNPVFVLRKKSLEQALKAAETGDLTLVHQLEERLSRTYTGDRNEEGVTRQPPEAARVSA</sequence>
<dbReference type="eggNOG" id="KOG2542">
    <property type="taxonomic scope" value="Eukaryota"/>
</dbReference>
<evidence type="ECO:0000256" key="4">
    <source>
        <dbReference type="ARBA" id="ARBA00022695"/>
    </source>
</evidence>
<evidence type="ECO:0000256" key="7">
    <source>
        <dbReference type="ARBA" id="ARBA00022840"/>
    </source>
</evidence>
<dbReference type="PANTHER" id="PTHR32057">
    <property type="entry name" value="PROTEIN ADENYLYLTRANSFERASE SELO, MITOCHONDRIAL"/>
    <property type="match status" value="1"/>
</dbReference>
<evidence type="ECO:0000256" key="9">
    <source>
        <dbReference type="ARBA" id="ARBA00031547"/>
    </source>
</evidence>
<evidence type="ECO:0000313" key="13">
    <source>
        <dbReference type="Proteomes" id="UP000002630"/>
    </source>
</evidence>
<feature type="region of interest" description="Disordered" evidence="10">
    <location>
        <begin position="388"/>
        <end position="413"/>
    </location>
</feature>
<dbReference type="PANTHER" id="PTHR32057:SF14">
    <property type="entry name" value="PROTEIN ADENYLYLTRANSFERASE SELO, MITOCHONDRIAL"/>
    <property type="match status" value="1"/>
</dbReference>
<keyword evidence="3" id="KW-0808">Transferase</keyword>
<evidence type="ECO:0000256" key="3">
    <source>
        <dbReference type="ARBA" id="ARBA00022679"/>
    </source>
</evidence>
<protein>
    <recommendedName>
        <fullName evidence="9">Selenoprotein O</fullName>
    </recommendedName>
</protein>
<dbReference type="Proteomes" id="UP000002630">
    <property type="component" value="Linkage Group LG16"/>
</dbReference>
<keyword evidence="6" id="KW-0547">Nucleotide-binding</keyword>
<name>D7G7V9_ECTSI</name>
<dbReference type="GO" id="GO:0070733">
    <property type="term" value="F:AMPylase activity"/>
    <property type="evidence" value="ECO:0007669"/>
    <property type="project" value="TreeGrafter"/>
</dbReference>
<keyword evidence="11" id="KW-0472">Membrane</keyword>
<feature type="compositionally biased region" description="Polar residues" evidence="10">
    <location>
        <begin position="404"/>
        <end position="413"/>
    </location>
</feature>
<keyword evidence="8" id="KW-0460">Magnesium</keyword>
<evidence type="ECO:0000256" key="2">
    <source>
        <dbReference type="ARBA" id="ARBA00009747"/>
    </source>
</evidence>
<dbReference type="Pfam" id="PF02696">
    <property type="entry name" value="SelO"/>
    <property type="match status" value="1"/>
</dbReference>
<dbReference type="OrthoDB" id="10254721at2759"/>
<evidence type="ECO:0000256" key="5">
    <source>
        <dbReference type="ARBA" id="ARBA00022723"/>
    </source>
</evidence>
<evidence type="ECO:0000256" key="1">
    <source>
        <dbReference type="ARBA" id="ARBA00001946"/>
    </source>
</evidence>
<dbReference type="GO" id="GO:0046872">
    <property type="term" value="F:metal ion binding"/>
    <property type="evidence" value="ECO:0007669"/>
    <property type="project" value="UniProtKB-KW"/>
</dbReference>
<organism evidence="12 13">
    <name type="scientific">Ectocarpus siliculosus</name>
    <name type="common">Brown alga</name>
    <name type="synonym">Conferva siliculosa</name>
    <dbReference type="NCBI Taxonomy" id="2880"/>
    <lineage>
        <taxon>Eukaryota</taxon>
        <taxon>Sar</taxon>
        <taxon>Stramenopiles</taxon>
        <taxon>Ochrophyta</taxon>
        <taxon>PX clade</taxon>
        <taxon>Phaeophyceae</taxon>
        <taxon>Ectocarpales</taxon>
        <taxon>Ectocarpaceae</taxon>
        <taxon>Ectocarpus</taxon>
    </lineage>
</organism>
<proteinExistence type="inferred from homology"/>
<keyword evidence="4" id="KW-0548">Nucleotidyltransferase</keyword>
<dbReference type="OMA" id="NHGAQDQ"/>
<keyword evidence="11" id="KW-0812">Transmembrane</keyword>
<evidence type="ECO:0000313" key="12">
    <source>
        <dbReference type="EMBL" id="CBJ27840.1"/>
    </source>
</evidence>
<accession>D7G7V9</accession>
<dbReference type="InterPro" id="IPR003846">
    <property type="entry name" value="SelO"/>
</dbReference>
<comment type="similarity">
    <text evidence="2">Belongs to the SELO family.</text>
</comment>
<reference evidence="12 13" key="1">
    <citation type="journal article" date="2010" name="Nature">
        <title>The Ectocarpus genome and the independent evolution of multicellularity in brown algae.</title>
        <authorList>
            <person name="Cock J.M."/>
            <person name="Sterck L."/>
            <person name="Rouze P."/>
            <person name="Scornet D."/>
            <person name="Allen A.E."/>
            <person name="Amoutzias G."/>
            <person name="Anthouard V."/>
            <person name="Artiguenave F."/>
            <person name="Aury J.M."/>
            <person name="Badger J.H."/>
            <person name="Beszteri B."/>
            <person name="Billiau K."/>
            <person name="Bonnet E."/>
            <person name="Bothwell J.H."/>
            <person name="Bowler C."/>
            <person name="Boyen C."/>
            <person name="Brownlee C."/>
            <person name="Carrano C.J."/>
            <person name="Charrier B."/>
            <person name="Cho G.Y."/>
            <person name="Coelho S.M."/>
            <person name="Collen J."/>
            <person name="Corre E."/>
            <person name="Da Silva C."/>
            <person name="Delage L."/>
            <person name="Delaroque N."/>
            <person name="Dittami S.M."/>
            <person name="Doulbeau S."/>
            <person name="Elias M."/>
            <person name="Farnham G."/>
            <person name="Gachon C.M."/>
            <person name="Gschloessl B."/>
            <person name="Heesch S."/>
            <person name="Jabbari K."/>
            <person name="Jubin C."/>
            <person name="Kawai H."/>
            <person name="Kimura K."/>
            <person name="Kloareg B."/>
            <person name="Kupper F.C."/>
            <person name="Lang D."/>
            <person name="Le Bail A."/>
            <person name="Leblanc C."/>
            <person name="Lerouge P."/>
            <person name="Lohr M."/>
            <person name="Lopez P.J."/>
            <person name="Martens C."/>
            <person name="Maumus F."/>
            <person name="Michel G."/>
            <person name="Miranda-Saavedra D."/>
            <person name="Morales J."/>
            <person name="Moreau H."/>
            <person name="Motomura T."/>
            <person name="Nagasato C."/>
            <person name="Napoli C.A."/>
            <person name="Nelson D.R."/>
            <person name="Nyvall-Collen P."/>
            <person name="Peters A.F."/>
            <person name="Pommier C."/>
            <person name="Potin P."/>
            <person name="Poulain J."/>
            <person name="Quesneville H."/>
            <person name="Read B."/>
            <person name="Rensing S.A."/>
            <person name="Ritter A."/>
            <person name="Rousvoal S."/>
            <person name="Samanta M."/>
            <person name="Samson G."/>
            <person name="Schroeder D.C."/>
            <person name="Segurens B."/>
            <person name="Strittmatter M."/>
            <person name="Tonon T."/>
            <person name="Tregear J.W."/>
            <person name="Valentin K."/>
            <person name="von Dassow P."/>
            <person name="Yamagishi T."/>
            <person name="Van de Peer Y."/>
            <person name="Wincker P."/>
        </authorList>
    </citation>
    <scope>NUCLEOTIDE SEQUENCE [LARGE SCALE GENOMIC DNA]</scope>
    <source>
        <strain evidence="13">Ec32 / CCAP1310/4</strain>
    </source>
</reference>